<dbReference type="InterPro" id="IPR019010">
    <property type="entry name" value="eIF3e_N"/>
</dbReference>
<evidence type="ECO:0000256" key="1">
    <source>
        <dbReference type="ARBA" id="ARBA00022490"/>
    </source>
</evidence>
<evidence type="ECO:0000259" key="6">
    <source>
        <dbReference type="PROSITE" id="PS50250"/>
    </source>
</evidence>
<dbReference type="Proteomes" id="UP001303046">
    <property type="component" value="Unassembled WGS sequence"/>
</dbReference>
<dbReference type="InterPro" id="IPR000717">
    <property type="entry name" value="PCI_dom"/>
</dbReference>
<evidence type="ECO:0000313" key="8">
    <source>
        <dbReference type="EMBL" id="KAK6728879.1"/>
    </source>
</evidence>
<dbReference type="InterPro" id="IPR056953">
    <property type="entry name" value="CUT_N"/>
</dbReference>
<reference evidence="8 9" key="1">
    <citation type="submission" date="2023-08" db="EMBL/GenBank/DDBJ databases">
        <title>A Necator americanus chromosomal reference genome.</title>
        <authorList>
            <person name="Ilik V."/>
            <person name="Petrzelkova K.J."/>
            <person name="Pardy F."/>
            <person name="Fuh T."/>
            <person name="Niatou-Singa F.S."/>
            <person name="Gouil Q."/>
            <person name="Baker L."/>
            <person name="Ritchie M.E."/>
            <person name="Jex A.R."/>
            <person name="Gazzola D."/>
            <person name="Li H."/>
            <person name="Toshio Fujiwara R."/>
            <person name="Zhan B."/>
            <person name="Aroian R.V."/>
            <person name="Pafco B."/>
            <person name="Schwarz E.M."/>
        </authorList>
    </citation>
    <scope>NUCLEOTIDE SEQUENCE [LARGE SCALE GENOMIC DNA]</scope>
    <source>
        <strain evidence="8 9">Aroian</strain>
        <tissue evidence="8">Whole animal</tissue>
    </source>
</reference>
<dbReference type="EMBL" id="JAVFWL010000001">
    <property type="protein sequence ID" value="KAK6728879.1"/>
    <property type="molecule type" value="Genomic_DNA"/>
</dbReference>
<gene>
    <name evidence="8" type="primary">Necator_chrI.g2256</name>
    <name evidence="8" type="ORF">RB195_006129</name>
</gene>
<dbReference type="InterPro" id="IPR036390">
    <property type="entry name" value="WH_DNA-bd_sf"/>
</dbReference>
<comment type="similarity">
    <text evidence="5">Belongs to the eIF-3 subunit E family.</text>
</comment>
<sequence length="980" mass="113104">MLDRHGRSLDTFGLSKELIMTLINRYLQRNIFTGGVNTTLRPLAIGQRLAPVLSICFTSRIEQSIIERLQHMYCRYVDDCFIVPSMQYGVNEWFKMLDEHSQYIKHTREEPKESSKHILMITTSARPLGMKRGIVHNMESLFAGRLYVQGEAENERCFQTAKETSSSHVTFHLPIGACNMRRQRTMHPRGVSFSFSLVVSFHHYFVTGMDRAFHIRCFFLESVKNLHTEFSVGTLKTEVVEQEFQLPECIYQLRDGINGPTLQYAQVGQRVTHRWSCEDGSSWVYGILIHSCFADDGQGNKFELVDDRGCSTDSYLLPQIGYEPNSLSAFTNAQVFKYADKVQLYFTCTVQLCYKHDGGCEGVTPPVCDHDSNYLPGVTPPHHDIDSPSIGGEGEPEENAMYNEFPPESKPFFGPIDPMDGYGSSKYRDSPLNETEVEDMSLIASNSSAAGKRLDRTTKKRRDLNMETDLSVDVIVLPFDEKTGQNGMNHERSCGAFAYALETARRKQELEPKGTIANSSDGWCQQGFHHAPGLYAAPEHFERSPVNTMAEYDLTKRMAPFFDLHLIIPLLEFIEPRKIYDDASLVEMHRHVLMKTNMIDSLTETYQGTPIPKELETKRSEVLKERDILKAKVDPVIEILELDDVKELMESTRDRDGNNKILDFLQQNHNFQLDMIDALFKYAKFMYECGNYTAASVCLYYYRNLVPQADPNYLNALYGKLASEILLQEWDHARDDLVKLRAYIDSNPFDTEWELIHQRAWLMHWALFVYFNYPKGRDDIIEMFLNQQTYLNTIQVMCPHLLRYLAVAVVTSKNKQKNSLKDLIKVIDIERHNYQDPVTDFLTCLYIKYDFDEAQEKLRQCEEVLSNDFFLTACLSDFRESARLLIFEMFCRIHQCISIEMLARRLNMSQVEAERWIVDLIRNYRIEGAKIDSKLGQVVMGVKAVSIHEQVMENTKRLTLRAQQIALQLEKARTERKSTV</sequence>
<dbReference type="Pfam" id="PF01399">
    <property type="entry name" value="PCI"/>
    <property type="match status" value="1"/>
</dbReference>
<dbReference type="Pfam" id="PF25301">
    <property type="entry name" value="CUT_C"/>
    <property type="match status" value="1"/>
</dbReference>
<dbReference type="InterPro" id="IPR016650">
    <property type="entry name" value="eIF3e"/>
</dbReference>
<comment type="subunit">
    <text evidence="4">Component of the eukaryotic translation initiation factor 3 (eIF-3) complex. The eIF-3 complex interacts with pix. Interacts with mxt.</text>
</comment>
<feature type="domain" description="ZP" evidence="7">
    <location>
        <begin position="124"/>
        <end position="367"/>
    </location>
</feature>
<dbReference type="SMART" id="SM01186">
    <property type="entry name" value="eIF3_N"/>
    <property type="match status" value="1"/>
</dbReference>
<proteinExistence type="inferred from homology"/>
<keyword evidence="3 5" id="KW-0648">Protein biosynthesis</keyword>
<comment type="caution">
    <text evidence="8">The sequence shown here is derived from an EMBL/GenBank/DDBJ whole genome shotgun (WGS) entry which is preliminary data.</text>
</comment>
<dbReference type="PROSITE" id="PS51034">
    <property type="entry name" value="ZP_2"/>
    <property type="match status" value="1"/>
</dbReference>
<comment type="subcellular location">
    <subcellularLocation>
        <location evidence="5">Cytoplasm</location>
    </subcellularLocation>
</comment>
<dbReference type="Pfam" id="PF09440">
    <property type="entry name" value="eIF3_N"/>
    <property type="match status" value="1"/>
</dbReference>
<dbReference type="CDD" id="cd21378">
    <property type="entry name" value="eIF3E"/>
    <property type="match status" value="1"/>
</dbReference>
<dbReference type="HAMAP" id="MF_03004">
    <property type="entry name" value="eIF3e"/>
    <property type="match status" value="1"/>
</dbReference>
<evidence type="ECO:0000256" key="2">
    <source>
        <dbReference type="ARBA" id="ARBA00022540"/>
    </source>
</evidence>
<dbReference type="SUPFAM" id="SSF46785">
    <property type="entry name" value="Winged helix' DNA-binding domain"/>
    <property type="match status" value="1"/>
</dbReference>
<dbReference type="PANTHER" id="PTHR10317">
    <property type="entry name" value="EUKARYOTIC TRANSLATION INITIATION FACTOR 3 SUBUNIT E"/>
    <property type="match status" value="1"/>
</dbReference>
<dbReference type="InterPro" id="IPR001507">
    <property type="entry name" value="ZP_dom"/>
</dbReference>
<keyword evidence="9" id="KW-1185">Reference proteome</keyword>
<protein>
    <recommendedName>
        <fullName evidence="5">Eukaryotic translation initiation factor 3 subunit E</fullName>
        <shortName evidence="5">eIF3e</shortName>
    </recommendedName>
    <alternativeName>
        <fullName evidence="5">Eukaryotic translation initiation factor 3 subunit 6</fullName>
    </alternativeName>
</protein>
<accession>A0ABR1BUR6</accession>
<dbReference type="Pfam" id="PF25057">
    <property type="entry name" value="CUT_N"/>
    <property type="match status" value="1"/>
</dbReference>
<name>A0ABR1BUR6_NECAM</name>
<keyword evidence="1 5" id="KW-0963">Cytoplasm</keyword>
<evidence type="ECO:0000313" key="9">
    <source>
        <dbReference type="Proteomes" id="UP001303046"/>
    </source>
</evidence>
<evidence type="ECO:0000256" key="3">
    <source>
        <dbReference type="ARBA" id="ARBA00022917"/>
    </source>
</evidence>
<dbReference type="SMART" id="SM00088">
    <property type="entry name" value="PINT"/>
    <property type="match status" value="1"/>
</dbReference>
<evidence type="ECO:0000256" key="5">
    <source>
        <dbReference type="HAMAP-Rule" id="MF_03004"/>
    </source>
</evidence>
<evidence type="ECO:0000256" key="4">
    <source>
        <dbReference type="ARBA" id="ARBA00047068"/>
    </source>
</evidence>
<dbReference type="SMART" id="SM00241">
    <property type="entry name" value="ZP"/>
    <property type="match status" value="1"/>
</dbReference>
<dbReference type="InterPro" id="IPR057475">
    <property type="entry name" value="CUT_C"/>
</dbReference>
<feature type="domain" description="PCI" evidence="6">
    <location>
        <begin position="769"/>
        <end position="949"/>
    </location>
</feature>
<evidence type="ECO:0000259" key="7">
    <source>
        <dbReference type="PROSITE" id="PS51034"/>
    </source>
</evidence>
<keyword evidence="2 5" id="KW-0396">Initiation factor</keyword>
<organism evidence="8 9">
    <name type="scientific">Necator americanus</name>
    <name type="common">Human hookworm</name>
    <dbReference type="NCBI Taxonomy" id="51031"/>
    <lineage>
        <taxon>Eukaryota</taxon>
        <taxon>Metazoa</taxon>
        <taxon>Ecdysozoa</taxon>
        <taxon>Nematoda</taxon>
        <taxon>Chromadorea</taxon>
        <taxon>Rhabditida</taxon>
        <taxon>Rhabditina</taxon>
        <taxon>Rhabditomorpha</taxon>
        <taxon>Strongyloidea</taxon>
        <taxon>Ancylostomatidae</taxon>
        <taxon>Bunostominae</taxon>
        <taxon>Necator</taxon>
    </lineage>
</organism>
<dbReference type="PROSITE" id="PS50250">
    <property type="entry name" value="PCI"/>
    <property type="match status" value="1"/>
</dbReference>
<comment type="function">
    <text evidence="5">Component of the eukaryotic translation initiation factor 3 (eIF-3) complex, which is involved in protein synthesis of a specialized repertoire of mRNAs and, together with other initiation factors, stimulates binding of mRNA and methionyl-tRNAi to the 40S ribosome. The eIF-3 complex specifically targets and initiates translation of a subset of mRNAs involved in cell proliferation.</text>
</comment>